<comment type="pathway">
    <text evidence="7 8">Cell wall biogenesis; peptidoglycan biosynthesis.</text>
</comment>
<feature type="binding site" evidence="7">
    <location>
        <position position="488"/>
    </location>
    <ligand>
        <name>meso-2,6-diaminopimelate</name>
        <dbReference type="ChEBI" id="CHEBI:57791"/>
    </ligand>
</feature>
<dbReference type="Pfam" id="PF08245">
    <property type="entry name" value="Mur_ligase_M"/>
    <property type="match status" value="1"/>
</dbReference>
<dbReference type="GO" id="GO:0005737">
    <property type="term" value="C:cytoplasm"/>
    <property type="evidence" value="ECO:0007669"/>
    <property type="project" value="UniProtKB-SubCell"/>
</dbReference>
<feature type="binding site" evidence="7">
    <location>
        <begin position="174"/>
        <end position="175"/>
    </location>
    <ligand>
        <name>UDP-N-acetyl-alpha-D-muramoyl-L-alanyl-D-glutamate</name>
        <dbReference type="ChEBI" id="CHEBI:83900"/>
    </ligand>
</feature>
<evidence type="ECO:0000256" key="8">
    <source>
        <dbReference type="RuleBase" id="RU004135"/>
    </source>
</evidence>
<dbReference type="SUPFAM" id="SSF53623">
    <property type="entry name" value="MurD-like peptide ligases, catalytic domain"/>
    <property type="match status" value="1"/>
</dbReference>
<evidence type="ECO:0000259" key="11">
    <source>
        <dbReference type="Pfam" id="PF08245"/>
    </source>
</evidence>
<organism evidence="12 13">
    <name type="scientific">Variovorax paradoxus</name>
    <dbReference type="NCBI Taxonomy" id="34073"/>
    <lineage>
        <taxon>Bacteria</taxon>
        <taxon>Pseudomonadati</taxon>
        <taxon>Pseudomonadota</taxon>
        <taxon>Betaproteobacteria</taxon>
        <taxon>Burkholderiales</taxon>
        <taxon>Comamonadaceae</taxon>
        <taxon>Variovorax</taxon>
    </lineage>
</organism>
<comment type="subcellular location">
    <subcellularLocation>
        <location evidence="7 8">Cytoplasm</location>
    </subcellularLocation>
</comment>
<comment type="PTM">
    <text evidence="7">Carboxylation is probably crucial for Mg(2+) binding and, consequently, for the gamma-phosphate positioning of ATP.</text>
</comment>
<keyword evidence="2 7" id="KW-0132">Cell division</keyword>
<dbReference type="InterPro" id="IPR035911">
    <property type="entry name" value="MurE/MurF_N"/>
</dbReference>
<dbReference type="GO" id="GO:0071555">
    <property type="term" value="P:cell wall organization"/>
    <property type="evidence" value="ECO:0007669"/>
    <property type="project" value="UniProtKB-KW"/>
</dbReference>
<keyword evidence="7" id="KW-0963">Cytoplasm</keyword>
<dbReference type="Proteomes" id="UP000425817">
    <property type="component" value="Chromosome"/>
</dbReference>
<evidence type="ECO:0000256" key="1">
    <source>
        <dbReference type="ARBA" id="ARBA00005898"/>
    </source>
</evidence>
<keyword evidence="5 7" id="KW-0131">Cell cycle</keyword>
<keyword evidence="3 7" id="KW-0133">Cell shape</keyword>
<dbReference type="SUPFAM" id="SSF53244">
    <property type="entry name" value="MurD-like peptide ligases, peptide-binding domain"/>
    <property type="match status" value="1"/>
</dbReference>
<feature type="domain" description="Mur ligase central" evidence="11">
    <location>
        <begin position="111"/>
        <end position="336"/>
    </location>
</feature>
<feature type="modified residue" description="N6-carboxylysine" evidence="7">
    <location>
        <position position="241"/>
    </location>
</feature>
<keyword evidence="7" id="KW-0547">Nucleotide-binding</keyword>
<proteinExistence type="inferred from homology"/>
<dbReference type="InterPro" id="IPR013221">
    <property type="entry name" value="Mur_ligase_cen"/>
</dbReference>
<dbReference type="InterPro" id="IPR036615">
    <property type="entry name" value="Mur_ligase_C_dom_sf"/>
</dbReference>
<feature type="short sequence motif" description="Meso-diaminopimelate recognition motif" evidence="7">
    <location>
        <begin position="437"/>
        <end position="440"/>
    </location>
</feature>
<dbReference type="InterPro" id="IPR000713">
    <property type="entry name" value="Mur_ligase_N"/>
</dbReference>
<dbReference type="PANTHER" id="PTHR23135">
    <property type="entry name" value="MUR LIGASE FAMILY MEMBER"/>
    <property type="match status" value="1"/>
</dbReference>
<keyword evidence="6 7" id="KW-0961">Cell wall biogenesis/degradation</keyword>
<comment type="cofactor">
    <cofactor evidence="7">
        <name>Mg(2+)</name>
        <dbReference type="ChEBI" id="CHEBI:18420"/>
    </cofactor>
</comment>
<dbReference type="UniPathway" id="UPA00219"/>
<comment type="catalytic activity">
    <reaction evidence="7">
        <text>UDP-N-acetyl-alpha-D-muramoyl-L-alanyl-D-glutamate + meso-2,6-diaminopimelate + ATP = UDP-N-acetyl-alpha-D-muramoyl-L-alanyl-gamma-D-glutamyl-meso-2,6-diaminopimelate + ADP + phosphate + H(+)</text>
        <dbReference type="Rhea" id="RHEA:23676"/>
        <dbReference type="ChEBI" id="CHEBI:15378"/>
        <dbReference type="ChEBI" id="CHEBI:30616"/>
        <dbReference type="ChEBI" id="CHEBI:43474"/>
        <dbReference type="ChEBI" id="CHEBI:57791"/>
        <dbReference type="ChEBI" id="CHEBI:83900"/>
        <dbReference type="ChEBI" id="CHEBI:83905"/>
        <dbReference type="ChEBI" id="CHEBI:456216"/>
        <dbReference type="EC" id="6.3.2.13"/>
    </reaction>
</comment>
<dbReference type="PANTHER" id="PTHR23135:SF4">
    <property type="entry name" value="UDP-N-ACETYLMURAMOYL-L-ALANYL-D-GLUTAMATE--2,6-DIAMINOPIMELATE LIGASE MURE HOMOLOG, CHLOROPLASTIC"/>
    <property type="match status" value="1"/>
</dbReference>
<feature type="binding site" evidence="7">
    <location>
        <position position="26"/>
    </location>
    <ligand>
        <name>UDP-N-acetyl-alpha-D-muramoyl-L-alanyl-D-glutamate</name>
        <dbReference type="ChEBI" id="CHEBI:83900"/>
    </ligand>
</feature>
<feature type="domain" description="Mur ligase N-terminal catalytic" evidence="9">
    <location>
        <begin position="24"/>
        <end position="66"/>
    </location>
</feature>
<dbReference type="GO" id="GO:0005524">
    <property type="term" value="F:ATP binding"/>
    <property type="evidence" value="ECO:0007669"/>
    <property type="project" value="UniProtKB-UniRule"/>
</dbReference>
<feature type="binding site" evidence="7">
    <location>
        <position position="201"/>
    </location>
    <ligand>
        <name>UDP-N-acetyl-alpha-D-muramoyl-L-alanyl-D-glutamate</name>
        <dbReference type="ChEBI" id="CHEBI:83900"/>
    </ligand>
</feature>
<accession>A0A6I6HII1</accession>
<evidence type="ECO:0000313" key="12">
    <source>
        <dbReference type="EMBL" id="QGW80857.1"/>
    </source>
</evidence>
<evidence type="ECO:0000256" key="4">
    <source>
        <dbReference type="ARBA" id="ARBA00022984"/>
    </source>
</evidence>
<dbReference type="SUPFAM" id="SSF63418">
    <property type="entry name" value="MurE/MurF N-terminal domain"/>
    <property type="match status" value="1"/>
</dbReference>
<dbReference type="Pfam" id="PF01225">
    <property type="entry name" value="Mur_ligase"/>
    <property type="match status" value="1"/>
</dbReference>
<feature type="binding site" evidence="7">
    <location>
        <position position="413"/>
    </location>
    <ligand>
        <name>meso-2,6-diaminopimelate</name>
        <dbReference type="ChEBI" id="CHEBI:57791"/>
    </ligand>
</feature>
<feature type="binding site" evidence="7">
    <location>
        <position position="209"/>
    </location>
    <ligand>
        <name>UDP-N-acetyl-alpha-D-muramoyl-L-alanyl-D-glutamate</name>
        <dbReference type="ChEBI" id="CHEBI:83900"/>
    </ligand>
</feature>
<dbReference type="Gene3D" id="3.40.1390.10">
    <property type="entry name" value="MurE/MurF, N-terminal domain"/>
    <property type="match status" value="1"/>
</dbReference>
<feature type="binding site" evidence="7">
    <location>
        <begin position="113"/>
        <end position="119"/>
    </location>
    <ligand>
        <name>ATP</name>
        <dbReference type="ChEBI" id="CHEBI:30616"/>
    </ligand>
</feature>
<dbReference type="Gene3D" id="3.40.1190.10">
    <property type="entry name" value="Mur-like, catalytic domain"/>
    <property type="match status" value="1"/>
</dbReference>
<evidence type="ECO:0000313" key="13">
    <source>
        <dbReference type="Proteomes" id="UP000425817"/>
    </source>
</evidence>
<dbReference type="EC" id="6.3.2.13" evidence="7"/>
<dbReference type="OrthoDB" id="9800958at2"/>
<dbReference type="Pfam" id="PF02875">
    <property type="entry name" value="Mur_ligase_C"/>
    <property type="match status" value="1"/>
</dbReference>
<dbReference type="InterPro" id="IPR005761">
    <property type="entry name" value="UDP-N-AcMur-Glu-dNH2Pim_ligase"/>
</dbReference>
<feature type="domain" description="Mur ligase C-terminal" evidence="10">
    <location>
        <begin position="360"/>
        <end position="490"/>
    </location>
</feature>
<dbReference type="HAMAP" id="MF_00208">
    <property type="entry name" value="MurE"/>
    <property type="match status" value="1"/>
</dbReference>
<dbReference type="InterPro" id="IPR036565">
    <property type="entry name" value="Mur-like_cat_sf"/>
</dbReference>
<evidence type="ECO:0000256" key="5">
    <source>
        <dbReference type="ARBA" id="ARBA00023306"/>
    </source>
</evidence>
<reference evidence="12 13" key="1">
    <citation type="submission" date="2019-12" db="EMBL/GenBank/DDBJ databases">
        <title>Hybrid Genome Assemblies of two High G+C Isolates from Undergraduate Microbiology Courses.</title>
        <authorList>
            <person name="Ne Ville C.J."/>
            <person name="Enright D."/>
            <person name="Hernandez I."/>
            <person name="Dodsworth J."/>
            <person name="Orwin P.M."/>
        </authorList>
    </citation>
    <scope>NUCLEOTIDE SEQUENCE [LARGE SCALE GENOMIC DNA]</scope>
    <source>
        <strain evidence="12 13">CSUSB</strain>
    </source>
</reference>
<gene>
    <name evidence="7" type="primary">murE</name>
    <name evidence="12" type="ORF">GOQ09_04335</name>
</gene>
<feature type="binding site" evidence="7">
    <location>
        <begin position="437"/>
        <end position="440"/>
    </location>
    <ligand>
        <name>meso-2,6-diaminopimelate</name>
        <dbReference type="ChEBI" id="CHEBI:57791"/>
    </ligand>
</feature>
<dbReference type="NCBIfam" id="NF001126">
    <property type="entry name" value="PRK00139.1-4"/>
    <property type="match status" value="1"/>
</dbReference>
<evidence type="ECO:0000256" key="3">
    <source>
        <dbReference type="ARBA" id="ARBA00022960"/>
    </source>
</evidence>
<comment type="function">
    <text evidence="7">Catalyzes the addition of meso-diaminopimelic acid to the nucleotide precursor UDP-N-acetylmuramoyl-L-alanyl-D-glutamate (UMAG) in the biosynthesis of bacterial cell-wall peptidoglycan.</text>
</comment>
<dbReference type="EMBL" id="CP046622">
    <property type="protein sequence ID" value="QGW80857.1"/>
    <property type="molecule type" value="Genomic_DNA"/>
</dbReference>
<dbReference type="GO" id="GO:0051301">
    <property type="term" value="P:cell division"/>
    <property type="evidence" value="ECO:0007669"/>
    <property type="project" value="UniProtKB-KW"/>
</dbReference>
<dbReference type="AlphaFoldDB" id="A0A6I6HII1"/>
<keyword evidence="7" id="KW-0460">Magnesium</keyword>
<dbReference type="GO" id="GO:0000287">
    <property type="term" value="F:magnesium ion binding"/>
    <property type="evidence" value="ECO:0007669"/>
    <property type="project" value="UniProtKB-UniRule"/>
</dbReference>
<name>A0A6I6HII1_VARPD</name>
<evidence type="ECO:0000256" key="6">
    <source>
        <dbReference type="ARBA" id="ARBA00023316"/>
    </source>
</evidence>
<dbReference type="GO" id="GO:0009252">
    <property type="term" value="P:peptidoglycan biosynthetic process"/>
    <property type="evidence" value="ECO:0007669"/>
    <property type="project" value="UniProtKB-UniRule"/>
</dbReference>
<keyword evidence="4 7" id="KW-0573">Peptidoglycan synthesis</keyword>
<protein>
    <recommendedName>
        <fullName evidence="7">UDP-N-acetylmuramoyl-L-alanyl-D-glutamate--2,6-diaminopimelate ligase</fullName>
        <ecNumber evidence="7">6.3.2.13</ecNumber>
    </recommendedName>
    <alternativeName>
        <fullName evidence="7">Meso-A2pm-adding enzyme</fullName>
    </alternativeName>
    <alternativeName>
        <fullName evidence="7">Meso-diaminopimelate-adding enzyme</fullName>
    </alternativeName>
    <alternativeName>
        <fullName evidence="7">UDP-MurNAc-L-Ala-D-Glu:meso-diaminopimelate ligase</fullName>
    </alternativeName>
    <alternativeName>
        <fullName evidence="7">UDP-MurNAc-tripeptide synthetase</fullName>
    </alternativeName>
    <alternativeName>
        <fullName evidence="7">UDP-N-acetylmuramyl-tripeptide synthetase</fullName>
    </alternativeName>
</protein>
<evidence type="ECO:0000259" key="9">
    <source>
        <dbReference type="Pfam" id="PF01225"/>
    </source>
</evidence>
<comment type="caution">
    <text evidence="7">Lacks conserved residue(s) required for the propagation of feature annotation.</text>
</comment>
<dbReference type="RefSeq" id="WP_157612042.1">
    <property type="nucleotide sequence ID" value="NZ_CP046622.1"/>
</dbReference>
<dbReference type="GO" id="GO:0008360">
    <property type="term" value="P:regulation of cell shape"/>
    <property type="evidence" value="ECO:0007669"/>
    <property type="project" value="UniProtKB-KW"/>
</dbReference>
<dbReference type="Gene3D" id="3.90.190.20">
    <property type="entry name" value="Mur ligase, C-terminal domain"/>
    <property type="match status" value="1"/>
</dbReference>
<dbReference type="GO" id="GO:0008765">
    <property type="term" value="F:UDP-N-acetylmuramoylalanyl-D-glutamate-2,6-diaminopimelate ligase activity"/>
    <property type="evidence" value="ECO:0007669"/>
    <property type="project" value="UniProtKB-UniRule"/>
</dbReference>
<keyword evidence="7" id="KW-0067">ATP-binding</keyword>
<evidence type="ECO:0000256" key="2">
    <source>
        <dbReference type="ARBA" id="ARBA00022618"/>
    </source>
</evidence>
<dbReference type="NCBIfam" id="TIGR01085">
    <property type="entry name" value="murE"/>
    <property type="match status" value="1"/>
</dbReference>
<feature type="binding site" evidence="7">
    <location>
        <position position="492"/>
    </location>
    <ligand>
        <name>meso-2,6-diaminopimelate</name>
        <dbReference type="ChEBI" id="CHEBI:57791"/>
    </ligand>
</feature>
<evidence type="ECO:0000259" key="10">
    <source>
        <dbReference type="Pfam" id="PF02875"/>
    </source>
</evidence>
<dbReference type="InterPro" id="IPR004101">
    <property type="entry name" value="Mur_ligase_C"/>
</dbReference>
<sequence>MLTLTSPQLAALWLQERVQGALHADSRPVGAGDGFIAWPGAATDGRKHVAAALAQGAAACLVEHEGVEAFGFDQGEFSDRIASYPGLKAATGPIASAFYGNPSAALELLAVTGTNGKTSTAWWLAEALSTLTVPGGVRTLRIDGSAERSVPSPCAVMGTLGIGVPPALTYTGLTTPDPVMMQRELRALVERGFGACAIEASSIGIAERRLDGARIAVAVFTNFTQDHLDYHGSMEAYWQAKAELFRWPALRAAVINIDDVHGATLCANLIEAGVGALDVWTVSAAGSPARLMARDVGYDAQGLQFSVAEHGTDAVERISTGLIGQYNVANLLGVLGTLRALGLTLSEAVAACASLGSVPGRMERVGAGVGAPLAVVDYAHTPDALDKALAGLRPLAQQRGGALWCLFGCGGDRDPIKRPMMAAVAERQADRVIVTSDNPRSENPDAIISQVLLGLSRPEAAQVQPDRAAAIADAIAQAAPQDVVLIAGKGHEAWQEIAGQRIPFSDRIHAQDALAQRGAA</sequence>
<comment type="similarity">
    <text evidence="1 7">Belongs to the MurCDEF family. MurE subfamily.</text>
</comment>
<keyword evidence="7 12" id="KW-0436">Ligase</keyword>
<evidence type="ECO:0000256" key="7">
    <source>
        <dbReference type="HAMAP-Rule" id="MF_00208"/>
    </source>
</evidence>